<dbReference type="Proteomes" id="UP001207582">
    <property type="component" value="Unassembled WGS sequence"/>
</dbReference>
<dbReference type="EMBL" id="JAPDOG010000011">
    <property type="protein sequence ID" value="MCW3782496.1"/>
    <property type="molecule type" value="Genomic_DNA"/>
</dbReference>
<organism evidence="1 2">
    <name type="scientific">Defluviimonas salinarum</name>
    <dbReference type="NCBI Taxonomy" id="2992147"/>
    <lineage>
        <taxon>Bacteria</taxon>
        <taxon>Pseudomonadati</taxon>
        <taxon>Pseudomonadota</taxon>
        <taxon>Alphaproteobacteria</taxon>
        <taxon>Rhodobacterales</taxon>
        <taxon>Paracoccaceae</taxon>
        <taxon>Albidovulum</taxon>
    </lineage>
</organism>
<accession>A0ABT3J473</accession>
<dbReference type="Gene3D" id="1.10.3210.10">
    <property type="entry name" value="Hypothetical protein af1432"/>
    <property type="match status" value="1"/>
</dbReference>
<comment type="caution">
    <text evidence="1">The sequence shown here is derived from an EMBL/GenBank/DDBJ whole genome shotgun (WGS) entry which is preliminary data.</text>
</comment>
<proteinExistence type="predicted"/>
<evidence type="ECO:0000313" key="1">
    <source>
        <dbReference type="EMBL" id="MCW3782496.1"/>
    </source>
</evidence>
<evidence type="ECO:0000313" key="2">
    <source>
        <dbReference type="Proteomes" id="UP001207582"/>
    </source>
</evidence>
<dbReference type="RefSeq" id="WP_264772229.1">
    <property type="nucleotide sequence ID" value="NZ_JAPDOG010000011.1"/>
</dbReference>
<dbReference type="SUPFAM" id="SSF109604">
    <property type="entry name" value="HD-domain/PDEase-like"/>
    <property type="match status" value="1"/>
</dbReference>
<sequence>MNKPSHDPFTDILALPVDKRGAWIATSLGGMWSIEHPAPGDVRIEDVAAGLSRNCRYNGQLKEDADFLSVAEHSVAMTKWAVANGVATHREDALAILLHDASEAFYGDMVTPLKDLLPQFRKYEDKAQAVIMTAFGLAPDAVSIRKEEIKLIDRRIRLDERDAVIEDPARSIGKRISWDKEPDLASIDVEIAGLNPRAARQAFLECFTWIVEALPLRNPALARLHDGFAAAARRNLERMTSRESIPCMLDM</sequence>
<gene>
    <name evidence="1" type="ORF">OM960_12970</name>
</gene>
<reference evidence="1 2" key="1">
    <citation type="submission" date="2022-10" db="EMBL/GenBank/DDBJ databases">
        <title>Defluviimonas sp. CAU 1641 isolated from mud.</title>
        <authorList>
            <person name="Kim W."/>
        </authorList>
    </citation>
    <scope>NUCLEOTIDE SEQUENCE [LARGE SCALE GENOMIC DNA]</scope>
    <source>
        <strain evidence="1 2">CAU 1641</strain>
    </source>
</reference>
<name>A0ABT3J473_9RHOB</name>
<protein>
    <recommendedName>
        <fullName evidence="3">HD domain-containing protein</fullName>
    </recommendedName>
</protein>
<evidence type="ECO:0008006" key="3">
    <source>
        <dbReference type="Google" id="ProtNLM"/>
    </source>
</evidence>
<keyword evidence="2" id="KW-1185">Reference proteome</keyword>